<dbReference type="NCBIfam" id="TIGR01583">
    <property type="entry name" value="formate-DH-gamm"/>
    <property type="match status" value="1"/>
</dbReference>
<accession>Q1ITC7</accession>
<dbReference type="GO" id="GO:0009326">
    <property type="term" value="C:formate dehydrogenase complex"/>
    <property type="evidence" value="ECO:0007669"/>
    <property type="project" value="InterPro"/>
</dbReference>
<keyword evidence="5" id="KW-1003">Cell membrane</keyword>
<dbReference type="EC" id="1.2.1.2" evidence="15"/>
<comment type="similarity">
    <text evidence="3">Belongs to the formate dehydrogenase gamma subunit family.</text>
</comment>
<dbReference type="GO" id="GO:0008863">
    <property type="term" value="F:formate dehydrogenase (NAD+) activity"/>
    <property type="evidence" value="ECO:0007669"/>
    <property type="project" value="InterPro"/>
</dbReference>
<evidence type="ECO:0000259" key="14">
    <source>
        <dbReference type="Pfam" id="PF01292"/>
    </source>
</evidence>
<dbReference type="GO" id="GO:0009061">
    <property type="term" value="P:anaerobic respiration"/>
    <property type="evidence" value="ECO:0007669"/>
    <property type="project" value="TreeGrafter"/>
</dbReference>
<evidence type="ECO:0000256" key="7">
    <source>
        <dbReference type="ARBA" id="ARBA00022692"/>
    </source>
</evidence>
<feature type="transmembrane region" description="Helical" evidence="13">
    <location>
        <begin position="30"/>
        <end position="54"/>
    </location>
</feature>
<dbReference type="InterPro" id="IPR051817">
    <property type="entry name" value="FDH_cytochrome_b556_subunit"/>
</dbReference>
<dbReference type="InterPro" id="IPR016174">
    <property type="entry name" value="Di-haem_cyt_TM"/>
</dbReference>
<dbReference type="KEGG" id="aba:Acid345_0870"/>
<dbReference type="Gene3D" id="1.20.950.20">
    <property type="entry name" value="Transmembrane di-heme cytochromes, Chain C"/>
    <property type="match status" value="1"/>
</dbReference>
<dbReference type="GO" id="GO:0009055">
    <property type="term" value="F:electron transfer activity"/>
    <property type="evidence" value="ECO:0007669"/>
    <property type="project" value="InterPro"/>
</dbReference>
<evidence type="ECO:0000313" key="15">
    <source>
        <dbReference type="EMBL" id="ABF39873.1"/>
    </source>
</evidence>
<sequence length="222" mass="25636">MSEISHAVLRHEPPAGRIQRFTWTERLMHWYTAVTYIYCGISGLAFFSPHLYWMALLLGGAPSARVWHPIVGLGFVAGIFWMHHCWARDLTLDEDDRLWLKNVKYYIKNEDEKLPPQGKYDAGQKIYYWVMLGASILLILTGFFMWYPEILSRSMHWALPILVFFHAVAALLTIGGVMIHIYMSVSNVPGSLKAMTEGHVSRGWAMLHAPKWYARITAREPR</sequence>
<feature type="domain" description="Cytochrome b561 bacterial/Ni-hydrogenase" evidence="14">
    <location>
        <begin position="20"/>
        <end position="198"/>
    </location>
</feature>
<dbReference type="SUPFAM" id="SSF81342">
    <property type="entry name" value="Transmembrane di-heme cytochromes"/>
    <property type="match status" value="1"/>
</dbReference>
<keyword evidence="12 13" id="KW-0472">Membrane</keyword>
<organism evidence="15 16">
    <name type="scientific">Koribacter versatilis (strain Ellin345)</name>
    <dbReference type="NCBI Taxonomy" id="204669"/>
    <lineage>
        <taxon>Bacteria</taxon>
        <taxon>Pseudomonadati</taxon>
        <taxon>Acidobacteriota</taxon>
        <taxon>Terriglobia</taxon>
        <taxon>Terriglobales</taxon>
        <taxon>Candidatus Korobacteraceae</taxon>
        <taxon>Candidatus Korobacter</taxon>
    </lineage>
</organism>
<dbReference type="InterPro" id="IPR006471">
    <property type="entry name" value="Formate_DH_gsu"/>
</dbReference>
<dbReference type="Proteomes" id="UP000002432">
    <property type="component" value="Chromosome"/>
</dbReference>
<dbReference type="GO" id="GO:0036397">
    <property type="term" value="F:formate dehydrogenase (quinone) activity"/>
    <property type="evidence" value="ECO:0007669"/>
    <property type="project" value="TreeGrafter"/>
</dbReference>
<dbReference type="GO" id="GO:0015944">
    <property type="term" value="P:formate oxidation"/>
    <property type="evidence" value="ECO:0007669"/>
    <property type="project" value="TreeGrafter"/>
</dbReference>
<dbReference type="GO" id="GO:0005886">
    <property type="term" value="C:plasma membrane"/>
    <property type="evidence" value="ECO:0007669"/>
    <property type="project" value="UniProtKB-SubCell"/>
</dbReference>
<reference evidence="15 16" key="1">
    <citation type="journal article" date="2009" name="Appl. Environ. Microbiol.">
        <title>Three genomes from the phylum Acidobacteria provide insight into the lifestyles of these microorganisms in soils.</title>
        <authorList>
            <person name="Ward N.L."/>
            <person name="Challacombe J.F."/>
            <person name="Janssen P.H."/>
            <person name="Henrissat B."/>
            <person name="Coutinho P.M."/>
            <person name="Wu M."/>
            <person name="Xie G."/>
            <person name="Haft D.H."/>
            <person name="Sait M."/>
            <person name="Badger J."/>
            <person name="Barabote R.D."/>
            <person name="Bradley B."/>
            <person name="Brettin T.S."/>
            <person name="Brinkac L.M."/>
            <person name="Bruce D."/>
            <person name="Creasy T."/>
            <person name="Daugherty S.C."/>
            <person name="Davidsen T.M."/>
            <person name="DeBoy R.T."/>
            <person name="Detter J.C."/>
            <person name="Dodson R.J."/>
            <person name="Durkin A.S."/>
            <person name="Ganapathy A."/>
            <person name="Gwinn-Giglio M."/>
            <person name="Han C.S."/>
            <person name="Khouri H."/>
            <person name="Kiss H."/>
            <person name="Kothari S.P."/>
            <person name="Madupu R."/>
            <person name="Nelson K.E."/>
            <person name="Nelson W.C."/>
            <person name="Paulsen I."/>
            <person name="Penn K."/>
            <person name="Ren Q."/>
            <person name="Rosovitz M.J."/>
            <person name="Selengut J.D."/>
            <person name="Shrivastava S."/>
            <person name="Sullivan S.A."/>
            <person name="Tapia R."/>
            <person name="Thompson L.S."/>
            <person name="Watkins K.L."/>
            <person name="Yang Q."/>
            <person name="Yu C."/>
            <person name="Zafar N."/>
            <person name="Zhou L."/>
            <person name="Kuske C.R."/>
        </authorList>
    </citation>
    <scope>NUCLEOTIDE SEQUENCE [LARGE SCALE GENOMIC DNA]</scope>
    <source>
        <strain evidence="15 16">Ellin345</strain>
    </source>
</reference>
<evidence type="ECO:0000256" key="11">
    <source>
        <dbReference type="ARBA" id="ARBA00023004"/>
    </source>
</evidence>
<dbReference type="InterPro" id="IPR011577">
    <property type="entry name" value="Cyt_b561_bac/Ni-Hgenase"/>
</dbReference>
<keyword evidence="15" id="KW-0560">Oxidoreductase</keyword>
<name>Q1ITC7_KORVE</name>
<feature type="transmembrane region" description="Helical" evidence="13">
    <location>
        <begin position="159"/>
        <end position="183"/>
    </location>
</feature>
<dbReference type="HOGENOM" id="CLU_091368_1_1_0"/>
<feature type="transmembrane region" description="Helical" evidence="13">
    <location>
        <begin position="66"/>
        <end position="83"/>
    </location>
</feature>
<evidence type="ECO:0000256" key="13">
    <source>
        <dbReference type="SAM" id="Phobius"/>
    </source>
</evidence>
<dbReference type="PANTHER" id="PTHR30074:SF6">
    <property type="entry name" value="FORMATE DEHYDROGENASE GAMMA SUBUNIT"/>
    <property type="match status" value="1"/>
</dbReference>
<keyword evidence="16" id="KW-1185">Reference proteome</keyword>
<keyword evidence="6" id="KW-0349">Heme</keyword>
<evidence type="ECO:0000256" key="4">
    <source>
        <dbReference type="ARBA" id="ARBA00022448"/>
    </source>
</evidence>
<evidence type="ECO:0000256" key="3">
    <source>
        <dbReference type="ARBA" id="ARBA00010747"/>
    </source>
</evidence>
<dbReference type="AlphaFoldDB" id="Q1ITC7"/>
<feature type="transmembrane region" description="Helical" evidence="13">
    <location>
        <begin position="126"/>
        <end position="147"/>
    </location>
</feature>
<dbReference type="GO" id="GO:0022904">
    <property type="term" value="P:respiratory electron transport chain"/>
    <property type="evidence" value="ECO:0007669"/>
    <property type="project" value="InterPro"/>
</dbReference>
<keyword evidence="4" id="KW-0813">Transport</keyword>
<comment type="subcellular location">
    <subcellularLocation>
        <location evidence="2">Cell membrane</location>
        <topology evidence="2">Multi-pass membrane protein</topology>
    </subcellularLocation>
</comment>
<evidence type="ECO:0000256" key="2">
    <source>
        <dbReference type="ARBA" id="ARBA00004651"/>
    </source>
</evidence>
<protein>
    <submittedName>
        <fullName evidence="15">Formate dehydrogenase gamma subunit</fullName>
        <ecNumber evidence="15">1.2.1.2</ecNumber>
    </submittedName>
</protein>
<dbReference type="EMBL" id="CP000360">
    <property type="protein sequence ID" value="ABF39873.1"/>
    <property type="molecule type" value="Genomic_DNA"/>
</dbReference>
<evidence type="ECO:0000256" key="9">
    <source>
        <dbReference type="ARBA" id="ARBA00022982"/>
    </source>
</evidence>
<evidence type="ECO:0000313" key="16">
    <source>
        <dbReference type="Proteomes" id="UP000002432"/>
    </source>
</evidence>
<gene>
    <name evidence="15" type="ordered locus">Acid345_0870</name>
</gene>
<proteinExistence type="inferred from homology"/>
<comment type="cofactor">
    <cofactor evidence="1">
        <name>heme</name>
        <dbReference type="ChEBI" id="CHEBI:30413"/>
    </cofactor>
</comment>
<dbReference type="eggNOG" id="COG2864">
    <property type="taxonomic scope" value="Bacteria"/>
</dbReference>
<keyword evidence="11" id="KW-0408">Iron</keyword>
<evidence type="ECO:0000256" key="1">
    <source>
        <dbReference type="ARBA" id="ARBA00001971"/>
    </source>
</evidence>
<dbReference type="GO" id="GO:0046872">
    <property type="term" value="F:metal ion binding"/>
    <property type="evidence" value="ECO:0007669"/>
    <property type="project" value="UniProtKB-KW"/>
</dbReference>
<evidence type="ECO:0000256" key="12">
    <source>
        <dbReference type="ARBA" id="ARBA00023136"/>
    </source>
</evidence>
<keyword evidence="8" id="KW-0479">Metal-binding</keyword>
<evidence type="ECO:0000256" key="8">
    <source>
        <dbReference type="ARBA" id="ARBA00022723"/>
    </source>
</evidence>
<dbReference type="Pfam" id="PF01292">
    <property type="entry name" value="Ni_hydr_CYTB"/>
    <property type="match status" value="1"/>
</dbReference>
<dbReference type="EnsemblBacteria" id="ABF39873">
    <property type="protein sequence ID" value="ABF39873"/>
    <property type="gene ID" value="Acid345_0870"/>
</dbReference>
<dbReference type="OrthoDB" id="1808646at2"/>
<keyword evidence="7 13" id="KW-0812">Transmembrane</keyword>
<evidence type="ECO:0000256" key="5">
    <source>
        <dbReference type="ARBA" id="ARBA00022475"/>
    </source>
</evidence>
<keyword evidence="10 13" id="KW-1133">Transmembrane helix</keyword>
<evidence type="ECO:0000256" key="10">
    <source>
        <dbReference type="ARBA" id="ARBA00022989"/>
    </source>
</evidence>
<dbReference type="RefSeq" id="WP_011521675.1">
    <property type="nucleotide sequence ID" value="NC_008009.1"/>
</dbReference>
<dbReference type="STRING" id="204669.Acid345_0870"/>
<evidence type="ECO:0000256" key="6">
    <source>
        <dbReference type="ARBA" id="ARBA00022617"/>
    </source>
</evidence>
<dbReference type="PANTHER" id="PTHR30074">
    <property type="entry name" value="FORMATE DEHYDROGENASE, NITRATE-INDUCIBLE, CYTOCHROME B556 FDN SUBUNIT"/>
    <property type="match status" value="1"/>
</dbReference>
<keyword evidence="9" id="KW-0249">Electron transport</keyword>